<comment type="similarity">
    <text evidence="3">Belongs to the FAD-dependent oxidoreductase 2 family. NadB subfamily.</text>
</comment>
<keyword evidence="7" id="KW-0274">FAD</keyword>
<dbReference type="InterPro" id="IPR027477">
    <property type="entry name" value="Succ_DH/fumarate_Rdtase_cat_sf"/>
</dbReference>
<dbReference type="SUPFAM" id="SSF56425">
    <property type="entry name" value="Succinate dehydrogenase/fumarate reductase flavoprotein, catalytic domain"/>
    <property type="match status" value="1"/>
</dbReference>
<comment type="cofactor">
    <cofactor evidence="1">
        <name>FAD</name>
        <dbReference type="ChEBI" id="CHEBI:57692"/>
    </cofactor>
</comment>
<dbReference type="InterPro" id="IPR005288">
    <property type="entry name" value="NadB"/>
</dbReference>
<dbReference type="Gene3D" id="3.90.700.10">
    <property type="entry name" value="Succinate dehydrogenase/fumarate reductase flavoprotein, catalytic domain"/>
    <property type="match status" value="1"/>
</dbReference>
<dbReference type="EMBL" id="BAQD01000005">
    <property type="protein sequence ID" value="GBQ05565.1"/>
    <property type="molecule type" value="Genomic_DNA"/>
</dbReference>
<dbReference type="InterPro" id="IPR036188">
    <property type="entry name" value="FAD/NAD-bd_sf"/>
</dbReference>
<dbReference type="InterPro" id="IPR003953">
    <property type="entry name" value="FAD-dep_OxRdtase_2_FAD-bd"/>
</dbReference>
<dbReference type="SUPFAM" id="SSF51905">
    <property type="entry name" value="FAD/NAD(P)-binding domain"/>
    <property type="match status" value="1"/>
</dbReference>
<evidence type="ECO:0000259" key="11">
    <source>
        <dbReference type="Pfam" id="PF00890"/>
    </source>
</evidence>
<evidence type="ECO:0000256" key="8">
    <source>
        <dbReference type="ARBA" id="ARBA00023002"/>
    </source>
</evidence>
<evidence type="ECO:0000256" key="10">
    <source>
        <dbReference type="SAM" id="MobiDB-lite"/>
    </source>
</evidence>
<evidence type="ECO:0000256" key="9">
    <source>
        <dbReference type="ARBA" id="ARBA00048305"/>
    </source>
</evidence>
<evidence type="ECO:0000256" key="5">
    <source>
        <dbReference type="ARBA" id="ARBA00022630"/>
    </source>
</evidence>
<dbReference type="Gene3D" id="3.50.50.60">
    <property type="entry name" value="FAD/NAD(P)-binding domain"/>
    <property type="match status" value="1"/>
</dbReference>
<evidence type="ECO:0000256" key="6">
    <source>
        <dbReference type="ARBA" id="ARBA00022642"/>
    </source>
</evidence>
<dbReference type="Pfam" id="PF00890">
    <property type="entry name" value="FAD_binding_2"/>
    <property type="match status" value="1"/>
</dbReference>
<dbReference type="InterPro" id="IPR037099">
    <property type="entry name" value="Fum_R/Succ_DH_flav-like_C_sf"/>
</dbReference>
<evidence type="ECO:0000256" key="1">
    <source>
        <dbReference type="ARBA" id="ARBA00001974"/>
    </source>
</evidence>
<evidence type="ECO:0000256" key="2">
    <source>
        <dbReference type="ARBA" id="ARBA00004950"/>
    </source>
</evidence>
<organism evidence="13 14">
    <name type="scientific">Saccharibacter floricola DSM 15669</name>
    <dbReference type="NCBI Taxonomy" id="1123227"/>
    <lineage>
        <taxon>Bacteria</taxon>
        <taxon>Pseudomonadati</taxon>
        <taxon>Pseudomonadota</taxon>
        <taxon>Alphaproteobacteria</taxon>
        <taxon>Acetobacterales</taxon>
        <taxon>Acetobacteraceae</taxon>
        <taxon>Saccharibacter</taxon>
    </lineage>
</organism>
<evidence type="ECO:0000313" key="13">
    <source>
        <dbReference type="EMBL" id="GBQ05565.1"/>
    </source>
</evidence>
<feature type="compositionally biased region" description="Polar residues" evidence="10">
    <location>
        <begin position="250"/>
        <end position="260"/>
    </location>
</feature>
<reference evidence="13" key="1">
    <citation type="submission" date="2013-04" db="EMBL/GenBank/DDBJ databases">
        <title>The genome sequencing project of 58 acetic acid bacteria.</title>
        <authorList>
            <person name="Okamoto-Kainuma A."/>
            <person name="Ishikawa M."/>
            <person name="Umino S."/>
            <person name="Koizumi Y."/>
            <person name="Shiwa Y."/>
            <person name="Yoshikawa H."/>
            <person name="Matsutani M."/>
            <person name="Matsushita K."/>
        </authorList>
    </citation>
    <scope>NUCLEOTIDE SEQUENCE</scope>
    <source>
        <strain evidence="13">DSM 15669</strain>
    </source>
</reference>
<dbReference type="InterPro" id="IPR015939">
    <property type="entry name" value="Fum_Rdtase/Succ_DH_flav-like_C"/>
</dbReference>
<keyword evidence="8" id="KW-0560">Oxidoreductase</keyword>
<comment type="caution">
    <text evidence="13">The sequence shown here is derived from an EMBL/GenBank/DDBJ whole genome shotgun (WGS) entry which is preliminary data.</text>
</comment>
<dbReference type="PANTHER" id="PTHR42716">
    <property type="entry name" value="L-ASPARTATE OXIDASE"/>
    <property type="match status" value="1"/>
</dbReference>
<name>A0ABQ0NX47_9PROT</name>
<comment type="catalytic activity">
    <reaction evidence="9">
        <text>L-aspartate + O2 = iminosuccinate + H2O2</text>
        <dbReference type="Rhea" id="RHEA:25876"/>
        <dbReference type="ChEBI" id="CHEBI:15379"/>
        <dbReference type="ChEBI" id="CHEBI:16240"/>
        <dbReference type="ChEBI" id="CHEBI:29991"/>
        <dbReference type="ChEBI" id="CHEBI:77875"/>
        <dbReference type="EC" id="1.4.3.16"/>
    </reaction>
    <physiologicalReaction direction="left-to-right" evidence="9">
        <dbReference type="Rhea" id="RHEA:25877"/>
    </physiologicalReaction>
</comment>
<feature type="region of interest" description="Disordered" evidence="10">
    <location>
        <begin position="242"/>
        <end position="267"/>
    </location>
</feature>
<keyword evidence="5" id="KW-0285">Flavoprotein</keyword>
<comment type="pathway">
    <text evidence="2">Cofactor biosynthesis; NAD(+) biosynthesis; iminoaspartate from L-aspartate (oxidase route): step 1/1.</text>
</comment>
<evidence type="ECO:0000256" key="3">
    <source>
        <dbReference type="ARBA" id="ARBA00008562"/>
    </source>
</evidence>
<dbReference type="EC" id="1.4.3.16" evidence="4"/>
<feature type="domain" description="FAD-dependent oxidoreductase 2 FAD-binding" evidence="11">
    <location>
        <begin position="1"/>
        <end position="149"/>
    </location>
</feature>
<accession>A0ABQ0NX47</accession>
<sequence length="267" mass="29075">MEFTQFHPTSLAAGPTQTRRPLISEAVRGAGAPLVLENGERFTKELAPRDVVSRAIAAQLKAGHQVYLDGRHFKGRPFSARFPAITKACHAAGLDPDTQRLPVKPAMHYHMGGIAVDHHGRSSLPGLWANGEVACTGLHGANRLASNSLLEALVCGKWIAEDIDAHSTPFIPLSAPTPRVPFLSPTWTLNDLMEEQAGILRHEDGLRALLEKALPLARHYGPALTASFIAWAALHRTESRGSHWREDAPTSRSPQRQSWTLVDLPSA</sequence>
<keyword evidence="6" id="KW-0662">Pyridine nucleotide biosynthesis</keyword>
<dbReference type="Pfam" id="PF02910">
    <property type="entry name" value="Succ_DH_flav_C"/>
    <property type="match status" value="1"/>
</dbReference>
<evidence type="ECO:0000256" key="7">
    <source>
        <dbReference type="ARBA" id="ARBA00022827"/>
    </source>
</evidence>
<proteinExistence type="inferred from homology"/>
<evidence type="ECO:0000259" key="12">
    <source>
        <dbReference type="Pfam" id="PF02910"/>
    </source>
</evidence>
<evidence type="ECO:0000256" key="4">
    <source>
        <dbReference type="ARBA" id="ARBA00012173"/>
    </source>
</evidence>
<protein>
    <recommendedName>
        <fullName evidence="4">L-aspartate oxidase</fullName>
        <ecNumber evidence="4">1.4.3.16</ecNumber>
    </recommendedName>
</protein>
<feature type="domain" description="Fumarate reductase/succinate dehydrogenase flavoprotein-like C-terminal" evidence="12">
    <location>
        <begin position="225"/>
        <end position="252"/>
    </location>
</feature>
<dbReference type="PANTHER" id="PTHR42716:SF2">
    <property type="entry name" value="L-ASPARTATE OXIDASE, CHLOROPLASTIC"/>
    <property type="match status" value="1"/>
</dbReference>
<gene>
    <name evidence="13" type="ORF">AA15669_0519</name>
</gene>
<dbReference type="Gene3D" id="1.20.58.100">
    <property type="entry name" value="Fumarate reductase/succinate dehydrogenase flavoprotein-like, C-terminal domain"/>
    <property type="match status" value="1"/>
</dbReference>
<dbReference type="Proteomes" id="UP001062901">
    <property type="component" value="Unassembled WGS sequence"/>
</dbReference>
<keyword evidence="14" id="KW-1185">Reference proteome</keyword>
<dbReference type="SUPFAM" id="SSF46977">
    <property type="entry name" value="Succinate dehydrogenase/fumarate reductase flavoprotein C-terminal domain"/>
    <property type="match status" value="1"/>
</dbReference>
<evidence type="ECO:0000313" key="14">
    <source>
        <dbReference type="Proteomes" id="UP001062901"/>
    </source>
</evidence>